<gene>
    <name evidence="2" type="ORF">FHS19_001380</name>
</gene>
<dbReference type="Proteomes" id="UP000517523">
    <property type="component" value="Unassembled WGS sequence"/>
</dbReference>
<protein>
    <recommendedName>
        <fullName evidence="1">LarA-like N-terminal domain-containing protein</fullName>
    </recommendedName>
</protein>
<dbReference type="Gene3D" id="3.40.50.11440">
    <property type="match status" value="1"/>
</dbReference>
<dbReference type="AlphaFoldDB" id="A0A839TIT7"/>
<dbReference type="Pfam" id="PF09861">
    <property type="entry name" value="Lar_N"/>
    <property type="match status" value="1"/>
</dbReference>
<organism evidence="2 3">
    <name type="scientific">Paenibacillus rhizosphaerae</name>
    <dbReference type="NCBI Taxonomy" id="297318"/>
    <lineage>
        <taxon>Bacteria</taxon>
        <taxon>Bacillati</taxon>
        <taxon>Bacillota</taxon>
        <taxon>Bacilli</taxon>
        <taxon>Bacillales</taxon>
        <taxon>Paenibacillaceae</taxon>
        <taxon>Paenibacillus</taxon>
    </lineage>
</organism>
<name>A0A839TIT7_9BACL</name>
<proteinExistence type="predicted"/>
<dbReference type="GO" id="GO:0050043">
    <property type="term" value="F:lactate racemase activity"/>
    <property type="evidence" value="ECO:0007669"/>
    <property type="project" value="InterPro"/>
</dbReference>
<dbReference type="EMBL" id="JACHXJ010000001">
    <property type="protein sequence ID" value="MBB3126726.1"/>
    <property type="molecule type" value="Genomic_DNA"/>
</dbReference>
<evidence type="ECO:0000259" key="1">
    <source>
        <dbReference type="Pfam" id="PF09861"/>
    </source>
</evidence>
<comment type="caution">
    <text evidence="2">The sequence shown here is derived from an EMBL/GenBank/DDBJ whole genome shotgun (WGS) entry which is preliminary data.</text>
</comment>
<reference evidence="2 3" key="1">
    <citation type="submission" date="2020-08" db="EMBL/GenBank/DDBJ databases">
        <title>Genomic Encyclopedia of Type Strains, Phase III (KMG-III): the genomes of soil and plant-associated and newly described type strains.</title>
        <authorList>
            <person name="Whitman W."/>
        </authorList>
    </citation>
    <scope>NUCLEOTIDE SEQUENCE [LARGE SCALE GENOMIC DNA]</scope>
    <source>
        <strain evidence="2 3">CECT 5831</strain>
    </source>
</reference>
<evidence type="ECO:0000313" key="2">
    <source>
        <dbReference type="EMBL" id="MBB3126726.1"/>
    </source>
</evidence>
<dbReference type="RefSeq" id="WP_183580403.1">
    <property type="nucleotide sequence ID" value="NZ_JACHXJ010000001.1"/>
</dbReference>
<accession>A0A839TIT7</accession>
<sequence length="428" mass="46345">MGILQELLKDIPIPKMAKVNVQFNAEQIVDLGGDLGAKLRRPHILEKIKPGMEIAIAVGSRGLDRIVELTAVTVKALKEAGAKPFIVPSMGSHGGATAEGQREVLAHLGVTEESAGCEIRSSMEVVQLGTLPNGLPVYLDKYAAAADGIVVINRIKPHTAFRGPVESGIMKMISIGLGKQKGAEACHQLGFKYMAENVPAMANMIMEKKPVLFGVATIENAFDKVSVVEVLTPEEIIDKEPQLQIQAKELLPRLFFDQLEVLIIDEIGKNISGDGMDPNITGRYPTPYAHGGPDVNKMVVLDLTPQSEGNANGVGTADFTTQRLVDKMDLEVTYANGLTSTVVAPTKIATTLPNDKEAIQAAVKTSNVLDFNQAKIVRIKNTLVLSQIEVSEALFEYVKQHPQMELASEPYDLTFDEHGNLPKTEGRH</sequence>
<dbReference type="InterPro" id="IPR018657">
    <property type="entry name" value="LarA-like_N"/>
</dbReference>
<evidence type="ECO:0000313" key="3">
    <source>
        <dbReference type="Proteomes" id="UP000517523"/>
    </source>
</evidence>
<feature type="domain" description="LarA-like N-terminal" evidence="1">
    <location>
        <begin position="44"/>
        <end position="189"/>
    </location>
</feature>